<keyword evidence="4" id="KW-0249">Electron transport</keyword>
<dbReference type="PIRSF" id="PIRSF000027">
    <property type="entry name" value="Cytc_c_prime"/>
    <property type="match status" value="1"/>
</dbReference>
<feature type="signal peptide" evidence="8">
    <location>
        <begin position="1"/>
        <end position="23"/>
    </location>
</feature>
<evidence type="ECO:0000313" key="9">
    <source>
        <dbReference type="EMBL" id="SFO09508.1"/>
    </source>
</evidence>
<keyword evidence="1" id="KW-0813">Transport</keyword>
<dbReference type="STRING" id="1005928.SAMN04487859_115115"/>
<evidence type="ECO:0000256" key="4">
    <source>
        <dbReference type="ARBA" id="ARBA00022982"/>
    </source>
</evidence>
<evidence type="ECO:0000256" key="7">
    <source>
        <dbReference type="PIRSR" id="PIRSR000027-2"/>
    </source>
</evidence>
<organism evidence="9 10">
    <name type="scientific">Roseovarius lutimaris</name>
    <dbReference type="NCBI Taxonomy" id="1005928"/>
    <lineage>
        <taxon>Bacteria</taxon>
        <taxon>Pseudomonadati</taxon>
        <taxon>Pseudomonadota</taxon>
        <taxon>Alphaproteobacteria</taxon>
        <taxon>Rhodobacterales</taxon>
        <taxon>Roseobacteraceae</taxon>
        <taxon>Roseovarius</taxon>
    </lineage>
</organism>
<dbReference type="GO" id="GO:0020037">
    <property type="term" value="F:heme binding"/>
    <property type="evidence" value="ECO:0007669"/>
    <property type="project" value="InterPro"/>
</dbReference>
<dbReference type="PROSITE" id="PS51009">
    <property type="entry name" value="CYTCII"/>
    <property type="match status" value="1"/>
</dbReference>
<proteinExistence type="predicted"/>
<accession>A0A1I5ECZ6</accession>
<dbReference type="InterPro" id="IPR012127">
    <property type="entry name" value="Cyt_c_prime"/>
</dbReference>
<dbReference type="OrthoDB" id="7596534at2"/>
<dbReference type="EMBL" id="FOVP01000015">
    <property type="protein sequence ID" value="SFO09508.1"/>
    <property type="molecule type" value="Genomic_DNA"/>
</dbReference>
<feature type="chain" id="PRO_5011705200" evidence="8">
    <location>
        <begin position="24"/>
        <end position="149"/>
    </location>
</feature>
<comment type="PTM">
    <text evidence="7">Binds 1 heme group per subunit.</text>
</comment>
<keyword evidence="2 7" id="KW-0349">Heme</keyword>
<sequence>MTVITRPAVLISLCLALATTAFAHSGVRNHAVMMRMEAMLSSKKAIDRLVSMVKGQTAFDAASAGAAQQALMTQMKATPDLFREKQTDPKSEARPLIWDNWQDFERKSNSAYLATAALDTQSLEGLRSTLLNLGISCLDCHQVYREGHH</sequence>
<dbReference type="GO" id="GO:0005506">
    <property type="term" value="F:iron ion binding"/>
    <property type="evidence" value="ECO:0007669"/>
    <property type="project" value="InterPro"/>
</dbReference>
<evidence type="ECO:0000256" key="3">
    <source>
        <dbReference type="ARBA" id="ARBA00022723"/>
    </source>
</evidence>
<dbReference type="Proteomes" id="UP000198599">
    <property type="component" value="Unassembled WGS sequence"/>
</dbReference>
<dbReference type="RefSeq" id="WP_092840125.1">
    <property type="nucleotide sequence ID" value="NZ_FOVP01000015.1"/>
</dbReference>
<evidence type="ECO:0000256" key="1">
    <source>
        <dbReference type="ARBA" id="ARBA00022448"/>
    </source>
</evidence>
<dbReference type="Pfam" id="PF01322">
    <property type="entry name" value="Cytochrom_C_2"/>
    <property type="match status" value="1"/>
</dbReference>
<dbReference type="AlphaFoldDB" id="A0A1I5ECZ6"/>
<evidence type="ECO:0000313" key="10">
    <source>
        <dbReference type="Proteomes" id="UP000198599"/>
    </source>
</evidence>
<reference evidence="10" key="1">
    <citation type="submission" date="2016-10" db="EMBL/GenBank/DDBJ databases">
        <authorList>
            <person name="Varghese N."/>
            <person name="Submissions S."/>
        </authorList>
    </citation>
    <scope>NUCLEOTIDE SEQUENCE [LARGE SCALE GENOMIC DNA]</scope>
    <source>
        <strain evidence="10">DSM 28463</strain>
    </source>
</reference>
<evidence type="ECO:0000256" key="6">
    <source>
        <dbReference type="PIRSR" id="PIRSR000027-1"/>
    </source>
</evidence>
<evidence type="ECO:0000256" key="8">
    <source>
        <dbReference type="SAM" id="SignalP"/>
    </source>
</evidence>
<keyword evidence="10" id="KW-1185">Reference proteome</keyword>
<keyword evidence="3 6" id="KW-0479">Metal-binding</keyword>
<evidence type="ECO:0000256" key="5">
    <source>
        <dbReference type="ARBA" id="ARBA00023004"/>
    </source>
</evidence>
<dbReference type="GO" id="GO:0042597">
    <property type="term" value="C:periplasmic space"/>
    <property type="evidence" value="ECO:0007669"/>
    <property type="project" value="InterPro"/>
</dbReference>
<dbReference type="Gene3D" id="1.20.120.10">
    <property type="entry name" value="Cytochrome c/b562"/>
    <property type="match status" value="1"/>
</dbReference>
<dbReference type="InterPro" id="IPR002321">
    <property type="entry name" value="Cyt_c_II"/>
</dbReference>
<feature type="binding site" description="axial binding residue" evidence="6">
    <location>
        <position position="141"/>
    </location>
    <ligand>
        <name>heme c</name>
        <dbReference type="ChEBI" id="CHEBI:61717"/>
    </ligand>
    <ligandPart>
        <name>Fe</name>
        <dbReference type="ChEBI" id="CHEBI:18248"/>
    </ligandPart>
</feature>
<gene>
    <name evidence="9" type="ORF">SAMN04487859_115115</name>
</gene>
<dbReference type="InterPro" id="IPR010980">
    <property type="entry name" value="Cyt_c/b562"/>
</dbReference>
<keyword evidence="8" id="KW-0732">Signal</keyword>
<name>A0A1I5ECZ6_9RHOB</name>
<dbReference type="SUPFAM" id="SSF47175">
    <property type="entry name" value="Cytochromes"/>
    <property type="match status" value="1"/>
</dbReference>
<evidence type="ECO:0000256" key="2">
    <source>
        <dbReference type="ARBA" id="ARBA00022617"/>
    </source>
</evidence>
<dbReference type="GO" id="GO:0009055">
    <property type="term" value="F:electron transfer activity"/>
    <property type="evidence" value="ECO:0007669"/>
    <property type="project" value="InterPro"/>
</dbReference>
<feature type="binding site" description="covalent" evidence="7">
    <location>
        <position position="140"/>
    </location>
    <ligand>
        <name>heme c</name>
        <dbReference type="ChEBI" id="CHEBI:61717"/>
    </ligand>
</feature>
<feature type="binding site" description="covalent" evidence="7">
    <location>
        <position position="137"/>
    </location>
    <ligand>
        <name>heme c</name>
        <dbReference type="ChEBI" id="CHEBI:61717"/>
    </ligand>
</feature>
<protein>
    <submittedName>
        <fullName evidence="9">Cytochrome c556</fullName>
    </submittedName>
</protein>
<dbReference type="GO" id="GO:0022900">
    <property type="term" value="P:electron transport chain"/>
    <property type="evidence" value="ECO:0007669"/>
    <property type="project" value="InterPro"/>
</dbReference>
<keyword evidence="5 6" id="KW-0408">Iron</keyword>